<dbReference type="EMBL" id="BDHI01000014">
    <property type="protein sequence ID" value="GCB22624.1"/>
    <property type="molecule type" value="Genomic_DNA"/>
</dbReference>
<dbReference type="AlphaFoldDB" id="A0A401KTJ5"/>
<sequence>MEKMGSIGLGKLAIGISGNENGLDRGNVPVAPAISQGVYDRPQPRELTDLGMDANGGKRAIEKKWSIKIPGFSSFFWFGA</sequence>
<evidence type="ECO:0000313" key="2">
    <source>
        <dbReference type="EMBL" id="GCB22624.1"/>
    </source>
</evidence>
<evidence type="ECO:0000256" key="1">
    <source>
        <dbReference type="SAM" id="MobiDB-lite"/>
    </source>
</evidence>
<comment type="caution">
    <text evidence="2">The sequence shown here is derived from an EMBL/GenBank/DDBJ whole genome shotgun (WGS) entry which is preliminary data.</text>
</comment>
<reference evidence="2 3" key="1">
    <citation type="submission" date="2016-09" db="EMBL/GenBank/DDBJ databases">
        <title>Aspergillus awamori IFM 58123T.</title>
        <authorList>
            <person name="Kusuya Y."/>
            <person name="Shimizu M."/>
            <person name="Takahashi H."/>
            <person name="Yaguchi T."/>
        </authorList>
    </citation>
    <scope>NUCLEOTIDE SEQUENCE [LARGE SCALE GENOMIC DNA]</scope>
    <source>
        <strain evidence="2 3">IFM 58123</strain>
    </source>
</reference>
<proteinExistence type="predicted"/>
<evidence type="ECO:0000313" key="3">
    <source>
        <dbReference type="Proteomes" id="UP000286921"/>
    </source>
</evidence>
<accession>A0A401KTJ5</accession>
<name>A0A401KTJ5_ASPAW</name>
<gene>
    <name evidence="2" type="ORF">AAWM_05509</name>
</gene>
<protein>
    <submittedName>
        <fullName evidence="2">Uncharacterized protein</fullName>
    </submittedName>
</protein>
<feature type="region of interest" description="Disordered" evidence="1">
    <location>
        <begin position="34"/>
        <end position="53"/>
    </location>
</feature>
<organism evidence="2 3">
    <name type="scientific">Aspergillus awamori</name>
    <name type="common">Black koji mold</name>
    <dbReference type="NCBI Taxonomy" id="105351"/>
    <lineage>
        <taxon>Eukaryota</taxon>
        <taxon>Fungi</taxon>
        <taxon>Dikarya</taxon>
        <taxon>Ascomycota</taxon>
        <taxon>Pezizomycotina</taxon>
        <taxon>Eurotiomycetes</taxon>
        <taxon>Eurotiomycetidae</taxon>
        <taxon>Eurotiales</taxon>
        <taxon>Aspergillaceae</taxon>
        <taxon>Aspergillus</taxon>
    </lineage>
</organism>
<dbReference type="Proteomes" id="UP000286921">
    <property type="component" value="Unassembled WGS sequence"/>
</dbReference>
<keyword evidence="3" id="KW-1185">Reference proteome</keyword>